<organism evidence="7 8">
    <name type="scientific">Amazonocrinis nigriterrae CENA67</name>
    <dbReference type="NCBI Taxonomy" id="2794033"/>
    <lineage>
        <taxon>Bacteria</taxon>
        <taxon>Bacillati</taxon>
        <taxon>Cyanobacteriota</taxon>
        <taxon>Cyanophyceae</taxon>
        <taxon>Nostocales</taxon>
        <taxon>Nostocaceae</taxon>
        <taxon>Amazonocrinis</taxon>
        <taxon>Amazonocrinis nigriterrae</taxon>
    </lineage>
</organism>
<comment type="similarity">
    <text evidence="2">Belongs to the terpene cyclase/mutase family.</text>
</comment>
<evidence type="ECO:0008006" key="9">
    <source>
        <dbReference type="Google" id="ProtNLM"/>
    </source>
</evidence>
<feature type="domain" description="Squalene cyclase C-terminal" evidence="5">
    <location>
        <begin position="331"/>
        <end position="655"/>
    </location>
</feature>
<dbReference type="PANTHER" id="PTHR11764">
    <property type="entry name" value="TERPENE CYCLASE/MUTASE FAMILY MEMBER"/>
    <property type="match status" value="1"/>
</dbReference>
<dbReference type="NCBIfam" id="TIGR01787">
    <property type="entry name" value="squalene_cyclas"/>
    <property type="match status" value="1"/>
</dbReference>
<dbReference type="UniPathway" id="UPA00337"/>
<evidence type="ECO:0000313" key="7">
    <source>
        <dbReference type="EMBL" id="MBH8561917.1"/>
    </source>
</evidence>
<dbReference type="AlphaFoldDB" id="A0A8J7HR46"/>
<comment type="pathway">
    <text evidence="1">Secondary metabolite biosynthesis; hopanoid biosynthesis.</text>
</comment>
<dbReference type="Pfam" id="PF13243">
    <property type="entry name" value="SQHop_cyclase_C"/>
    <property type="match status" value="1"/>
</dbReference>
<reference evidence="7 8" key="1">
    <citation type="journal article" date="2021" name="Int. J. Syst. Evol. Microbiol.">
        <title>Amazonocrinis nigriterrae gen. nov., sp. nov., Atlanticothrix silvestris gen. nov., sp. nov. and Dendronalium phyllosphericum gen. nov., sp. nov., nostocacean cyanobacteria from Brazilian environments.</title>
        <authorList>
            <person name="Alvarenga D.O."/>
            <person name="Andreote A.P.D."/>
            <person name="Branco L.H.Z."/>
            <person name="Delbaje E."/>
            <person name="Cruz R.B."/>
            <person name="Varani A.M."/>
            <person name="Fiore M.F."/>
        </authorList>
    </citation>
    <scope>NUCLEOTIDE SEQUENCE [LARGE SCALE GENOMIC DNA]</scope>
    <source>
        <strain evidence="7 8">CENA67</strain>
    </source>
</reference>
<keyword evidence="4" id="KW-0413">Isomerase</keyword>
<dbReference type="InterPro" id="IPR008930">
    <property type="entry name" value="Terpenoid_cyclase/PrenylTrfase"/>
</dbReference>
<keyword evidence="3" id="KW-0677">Repeat</keyword>
<dbReference type="GO" id="GO:0005811">
    <property type="term" value="C:lipid droplet"/>
    <property type="evidence" value="ECO:0007669"/>
    <property type="project" value="InterPro"/>
</dbReference>
<dbReference type="PROSITE" id="PS01074">
    <property type="entry name" value="TERPENE_SYNTHASES"/>
    <property type="match status" value="1"/>
</dbReference>
<dbReference type="EMBL" id="JAECZC010000008">
    <property type="protein sequence ID" value="MBH8561917.1"/>
    <property type="molecule type" value="Genomic_DNA"/>
</dbReference>
<dbReference type="InterPro" id="IPR032697">
    <property type="entry name" value="SQ_cyclase_N"/>
</dbReference>
<accession>A0A8J7HR46</accession>
<evidence type="ECO:0000256" key="4">
    <source>
        <dbReference type="ARBA" id="ARBA00023235"/>
    </source>
</evidence>
<dbReference type="InterPro" id="IPR002365">
    <property type="entry name" value="Terpene_synthase_CS"/>
</dbReference>
<dbReference type="Gene3D" id="1.50.10.20">
    <property type="match status" value="2"/>
</dbReference>
<dbReference type="PANTHER" id="PTHR11764:SF20">
    <property type="entry name" value="LANOSTEROL SYNTHASE"/>
    <property type="match status" value="1"/>
</dbReference>
<evidence type="ECO:0000256" key="2">
    <source>
        <dbReference type="ARBA" id="ARBA00009755"/>
    </source>
</evidence>
<proteinExistence type="inferred from homology"/>
<dbReference type="GO" id="GO:0016866">
    <property type="term" value="F:intramolecular transferase activity"/>
    <property type="evidence" value="ECO:0007669"/>
    <property type="project" value="InterPro"/>
</dbReference>
<name>A0A8J7HR46_9NOST</name>
<dbReference type="Proteomes" id="UP000632766">
    <property type="component" value="Unassembled WGS sequence"/>
</dbReference>
<dbReference type="InterPro" id="IPR032696">
    <property type="entry name" value="SQ_cyclase_C"/>
</dbReference>
<comment type="caution">
    <text evidence="7">The sequence shown here is derived from an EMBL/GenBank/DDBJ whole genome shotgun (WGS) entry which is preliminary data.</text>
</comment>
<sequence length="663" mass="75248">MKTEHYSYLPSAIFSSSESDSIKALGRGVDALVQAQAEDGAWEGEVVWCAMLAAQYTLMCYITGTPISPQRREMIKLQFATTRLPNGLWGMHSQSQPYLFVTTLVYVAARLLGVNKDDPLLVPAWEFIQAQGGVIGIPSWGKFWLAMLNLYDWRGVNPVLPEVWRIPTWLPLHPKNYYCHTRLIYMPMGFIYGRKFQTPLTPLLEELRQELYVGDYDAIAWNKAKNTLRKAEVYNPPSLILRIGYQISAIYERWHSKKLRASVSDEMIEMIHYELRTTDYTSLSPVSGLLNIIALWLHNPDDADLHQAINRMQGWIWEDEQKGLRVTGARSSTWDTAFAIQALAAAKPHIEVSDSLAKAQTFLATQQIPEPFPDFARFHRINPQGGFCFAGVWHGWPVSDCTAEALVALLNAPSTALKNCDLSDSVRFLLQCQNSDGGFGSYERRKIASKLEWMNPAEMFANSMTEHSYIECTASSLEALQEFRSHHPEVMAEEIDTAIKQAGLWLRKQQQPDGSWLGFWGVNFIYGTMFGIRGLLAAGESPNSPAIRKASRWLVSKQKADGGWGEHFQGCLTNQYVEHSESQVIQTAWAMMGLLAVGTNHWQTIAQGANFLVKMQLENGEWPEQDWAGVFFHTALLDYTLYRSYFPVWALGMYESRRLERLE</sequence>
<evidence type="ECO:0000259" key="6">
    <source>
        <dbReference type="Pfam" id="PF13249"/>
    </source>
</evidence>
<dbReference type="SUPFAM" id="SSF48239">
    <property type="entry name" value="Terpenoid cyclases/Protein prenyltransferases"/>
    <property type="match status" value="2"/>
</dbReference>
<evidence type="ECO:0000313" key="8">
    <source>
        <dbReference type="Proteomes" id="UP000632766"/>
    </source>
</evidence>
<evidence type="ECO:0000256" key="1">
    <source>
        <dbReference type="ARBA" id="ARBA00004999"/>
    </source>
</evidence>
<evidence type="ECO:0000259" key="5">
    <source>
        <dbReference type="Pfam" id="PF13243"/>
    </source>
</evidence>
<keyword evidence="8" id="KW-1185">Reference proteome</keyword>
<protein>
    <recommendedName>
        <fullName evidence="9">Terpene cyclase/mutase family member</fullName>
    </recommendedName>
</protein>
<dbReference type="Pfam" id="PF13249">
    <property type="entry name" value="SQHop_cyclase_N"/>
    <property type="match status" value="1"/>
</dbReference>
<dbReference type="GO" id="GO:0016104">
    <property type="term" value="P:triterpenoid biosynthetic process"/>
    <property type="evidence" value="ECO:0007669"/>
    <property type="project" value="InterPro"/>
</dbReference>
<dbReference type="RefSeq" id="WP_198123914.1">
    <property type="nucleotide sequence ID" value="NZ_JAECZC010000008.1"/>
</dbReference>
<dbReference type="InterPro" id="IPR018333">
    <property type="entry name" value="Squalene_cyclase"/>
</dbReference>
<evidence type="ECO:0000256" key="3">
    <source>
        <dbReference type="ARBA" id="ARBA00022737"/>
    </source>
</evidence>
<dbReference type="SFLD" id="SFLDG01016">
    <property type="entry name" value="Prenyltransferase_Like_2"/>
    <property type="match status" value="1"/>
</dbReference>
<feature type="domain" description="Squalene cyclase N-terminal" evidence="6">
    <location>
        <begin position="28"/>
        <end position="320"/>
    </location>
</feature>
<gene>
    <name evidence="7" type="ORF">I8748_06965</name>
</gene>